<keyword evidence="3 4" id="KW-0732">Signal</keyword>
<evidence type="ECO:0000256" key="1">
    <source>
        <dbReference type="ARBA" id="ARBA00005695"/>
    </source>
</evidence>
<dbReference type="Gene3D" id="3.40.190.10">
    <property type="entry name" value="Periplasmic binding protein-like II"/>
    <property type="match status" value="1"/>
</dbReference>
<feature type="chain" id="PRO_5007616013" evidence="4">
    <location>
        <begin position="20"/>
        <end position="534"/>
    </location>
</feature>
<dbReference type="PIRSF" id="PIRSF002741">
    <property type="entry name" value="MppA"/>
    <property type="match status" value="1"/>
</dbReference>
<evidence type="ECO:0000256" key="2">
    <source>
        <dbReference type="ARBA" id="ARBA00022448"/>
    </source>
</evidence>
<dbReference type="PANTHER" id="PTHR30290:SF9">
    <property type="entry name" value="OLIGOPEPTIDE-BINDING PROTEIN APPA"/>
    <property type="match status" value="1"/>
</dbReference>
<evidence type="ECO:0000259" key="5">
    <source>
        <dbReference type="Pfam" id="PF00496"/>
    </source>
</evidence>
<dbReference type="InterPro" id="IPR039424">
    <property type="entry name" value="SBP_5"/>
</dbReference>
<dbReference type="Gene3D" id="3.10.105.10">
    <property type="entry name" value="Dipeptide-binding Protein, Domain 3"/>
    <property type="match status" value="1"/>
</dbReference>
<dbReference type="SUPFAM" id="SSF53850">
    <property type="entry name" value="Periplasmic binding protein-like II"/>
    <property type="match status" value="1"/>
</dbReference>
<dbReference type="CDD" id="cd08498">
    <property type="entry name" value="PBP2_NikA_DppA_OppA_like_2"/>
    <property type="match status" value="1"/>
</dbReference>
<evidence type="ECO:0000256" key="3">
    <source>
        <dbReference type="ARBA" id="ARBA00022729"/>
    </source>
</evidence>
<evidence type="ECO:0000313" key="7">
    <source>
        <dbReference type="Proteomes" id="UP000076848"/>
    </source>
</evidence>
<sequence length="534" mass="57883">MAFKFARALACGAAAVAMAFGATCIGAVGTVQARDLVVGLKTEPSSMDPQYHALTPNIQISNTMFDGLVNTDPKLNPKPALAESWTVDGKVWTFKLRKGVKFSDGSPFTAEDVVFTYERVPKVPNSPSPFTLYLSAVDKVEAVDPQTVRVTTKEPSPLLLVNLAQLPIMSKKAASGAAPEGKTTMELNSGDGLVGTGPYKFVSWKRGAELVLARNENYWGPKPAWDRIVYRPMTNAASRVASLLAGDVDMIEDPPTDDLARLKENKKLFVEQTPSARMIYVAMDQFNAEKSPGIQGTDKNPLKDKRVRQALSLAIDRNAIVQRVMGGAALPAANLLPYPMFGTSKERTAIPKADVEKAKALLKEAGYPEGFSITLGSPSGRYINDAKVAQAIASMWTRIGVKTSVDALAPPVFFKSRDSYQFSAYLAGWAVSTGEMSNPLNSLLVTPDPKRGVGTTNRGRYSNPEMDKLVAQASSTMDDKARSELLQKASGMVIDDYGILPIHFELSVWAMKSDLRYQGRADQTTEAQFVTPAK</sequence>
<organism evidence="6 7">
    <name type="scientific">Bordetella ansorpii</name>
    <dbReference type="NCBI Taxonomy" id="288768"/>
    <lineage>
        <taxon>Bacteria</taxon>
        <taxon>Pseudomonadati</taxon>
        <taxon>Pseudomonadota</taxon>
        <taxon>Betaproteobacteria</taxon>
        <taxon>Burkholderiales</taxon>
        <taxon>Alcaligenaceae</taxon>
        <taxon>Bordetella</taxon>
    </lineage>
</organism>
<gene>
    <name evidence="6" type="primary">gsiB_2</name>
    <name evidence="6" type="ORF">SAMEA3906486_01096</name>
</gene>
<dbReference type="InterPro" id="IPR000914">
    <property type="entry name" value="SBP_5_dom"/>
</dbReference>
<feature type="signal peptide" evidence="4">
    <location>
        <begin position="1"/>
        <end position="19"/>
    </location>
</feature>
<proteinExistence type="inferred from homology"/>
<dbReference type="InterPro" id="IPR030678">
    <property type="entry name" value="Peptide/Ni-bd"/>
</dbReference>
<dbReference type="GO" id="GO:0015833">
    <property type="term" value="P:peptide transport"/>
    <property type="evidence" value="ECO:0007669"/>
    <property type="project" value="TreeGrafter"/>
</dbReference>
<protein>
    <submittedName>
        <fullName evidence="6">Extracellular substrate-binding protein</fullName>
    </submittedName>
</protein>
<keyword evidence="7" id="KW-1185">Reference proteome</keyword>
<dbReference type="PANTHER" id="PTHR30290">
    <property type="entry name" value="PERIPLASMIC BINDING COMPONENT OF ABC TRANSPORTER"/>
    <property type="match status" value="1"/>
</dbReference>
<feature type="domain" description="Solute-binding protein family 5" evidence="5">
    <location>
        <begin position="77"/>
        <end position="444"/>
    </location>
</feature>
<dbReference type="RefSeq" id="WP_066124535.1">
    <property type="nucleotide sequence ID" value="NZ_FKIF01000002.1"/>
</dbReference>
<dbReference type="Proteomes" id="UP000076848">
    <property type="component" value="Unassembled WGS sequence"/>
</dbReference>
<dbReference type="GO" id="GO:1904680">
    <property type="term" value="F:peptide transmembrane transporter activity"/>
    <property type="evidence" value="ECO:0007669"/>
    <property type="project" value="TreeGrafter"/>
</dbReference>
<dbReference type="GO" id="GO:0043190">
    <property type="term" value="C:ATP-binding cassette (ABC) transporter complex"/>
    <property type="evidence" value="ECO:0007669"/>
    <property type="project" value="InterPro"/>
</dbReference>
<dbReference type="InterPro" id="IPR023765">
    <property type="entry name" value="SBP_5_CS"/>
</dbReference>
<dbReference type="AlphaFoldDB" id="A0A157S8D6"/>
<name>A0A157S8D6_9BORD</name>
<accession>A0A157S8D6</accession>
<keyword evidence="2" id="KW-0813">Transport</keyword>
<dbReference type="STRING" id="288768.SAMEA3906486_01096"/>
<comment type="similarity">
    <text evidence="1">Belongs to the bacterial solute-binding protein 5 family.</text>
</comment>
<dbReference type="Gene3D" id="3.90.76.10">
    <property type="entry name" value="Dipeptide-binding Protein, Domain 1"/>
    <property type="match status" value="1"/>
</dbReference>
<evidence type="ECO:0000313" key="6">
    <source>
        <dbReference type="EMBL" id="SAI66688.1"/>
    </source>
</evidence>
<dbReference type="GO" id="GO:0030288">
    <property type="term" value="C:outer membrane-bounded periplasmic space"/>
    <property type="evidence" value="ECO:0007669"/>
    <property type="project" value="UniProtKB-ARBA"/>
</dbReference>
<dbReference type="OrthoDB" id="9801799at2"/>
<dbReference type="EMBL" id="FKIF01000002">
    <property type="protein sequence ID" value="SAI66688.1"/>
    <property type="molecule type" value="Genomic_DNA"/>
</dbReference>
<evidence type="ECO:0000256" key="4">
    <source>
        <dbReference type="SAM" id="SignalP"/>
    </source>
</evidence>
<dbReference type="Pfam" id="PF00496">
    <property type="entry name" value="SBP_bac_5"/>
    <property type="match status" value="1"/>
</dbReference>
<dbReference type="PROSITE" id="PS01040">
    <property type="entry name" value="SBP_BACTERIAL_5"/>
    <property type="match status" value="1"/>
</dbReference>
<reference evidence="6 7" key="1">
    <citation type="submission" date="2016-04" db="EMBL/GenBank/DDBJ databases">
        <authorList>
            <consortium name="Pathogen Informatics"/>
        </authorList>
    </citation>
    <scope>NUCLEOTIDE SEQUENCE [LARGE SCALE GENOMIC DNA]</scope>
    <source>
        <strain evidence="6 7">H050680373</strain>
    </source>
</reference>